<reference evidence="5" key="2">
    <citation type="submission" date="2025-09" db="UniProtKB">
        <authorList>
            <consortium name="Ensembl"/>
        </authorList>
    </citation>
    <scope>IDENTIFICATION</scope>
</reference>
<dbReference type="Ensembl" id="ENSAPLT00020011314.1">
    <property type="protein sequence ID" value="ENSAPLP00020010502.1"/>
    <property type="gene ID" value="ENSAPLG00020007633.1"/>
</dbReference>
<dbReference type="PROSITE" id="PS50998">
    <property type="entry name" value="GLA_2"/>
    <property type="match status" value="1"/>
</dbReference>
<evidence type="ECO:0000259" key="4">
    <source>
        <dbReference type="PROSITE" id="PS50998"/>
    </source>
</evidence>
<keyword evidence="3" id="KW-0812">Transmembrane</keyword>
<reference evidence="5" key="1">
    <citation type="submission" date="2025-08" db="UniProtKB">
        <authorList>
            <consortium name="Ensembl"/>
        </authorList>
    </citation>
    <scope>IDENTIFICATION</scope>
</reference>
<accession>A0A8B9ZDI1</accession>
<feature type="compositionally biased region" description="Basic and acidic residues" evidence="2">
    <location>
        <begin position="140"/>
        <end position="153"/>
    </location>
</feature>
<keyword evidence="3" id="KW-1133">Transmembrane helix</keyword>
<keyword evidence="1" id="KW-1015">Disulfide bond</keyword>
<dbReference type="PANTHER" id="PTHR24278">
    <property type="entry name" value="COAGULATION FACTOR"/>
    <property type="match status" value="1"/>
</dbReference>
<dbReference type="PROSITE" id="PS00011">
    <property type="entry name" value="GLA_1"/>
    <property type="match status" value="1"/>
</dbReference>
<name>A0A8B9ZDI1_ANAPL</name>
<evidence type="ECO:0000256" key="3">
    <source>
        <dbReference type="SAM" id="Phobius"/>
    </source>
</evidence>
<dbReference type="SUPFAM" id="SSF57630">
    <property type="entry name" value="GLA-domain"/>
    <property type="match status" value="1"/>
</dbReference>
<protein>
    <submittedName>
        <fullName evidence="5">Proline rich and Gla domain 3</fullName>
    </submittedName>
</protein>
<dbReference type="AlphaFoldDB" id="A0A8B9ZDI1"/>
<dbReference type="PANTHER" id="PTHR24278:SF39">
    <property type="entry name" value="TRANSMEMBRANE GAMMA-CARBOXYGLUTAMIC ACID PROTEIN 3"/>
    <property type="match status" value="1"/>
</dbReference>
<dbReference type="SMART" id="SM00069">
    <property type="entry name" value="GLA"/>
    <property type="match status" value="1"/>
</dbReference>
<dbReference type="Pfam" id="PF00594">
    <property type="entry name" value="Gla"/>
    <property type="match status" value="1"/>
</dbReference>
<evidence type="ECO:0000256" key="1">
    <source>
        <dbReference type="ARBA" id="ARBA00023157"/>
    </source>
</evidence>
<evidence type="ECO:0000313" key="5">
    <source>
        <dbReference type="Ensembl" id="ENSAPLP00020010502.1"/>
    </source>
</evidence>
<evidence type="ECO:0000256" key="2">
    <source>
        <dbReference type="SAM" id="MobiDB-lite"/>
    </source>
</evidence>
<dbReference type="InterPro" id="IPR017857">
    <property type="entry name" value="Coagulation_fac-like_Gla_dom"/>
</dbReference>
<sequence>LAVFLGARNAHSVLKRFPRANGFLEEIRQGTIERECIEEVCSYEEVKEVFENKEKTMEFWKGYTNSVYSVKDPGHSTERSDAMYVVVPLLGVALLIVIALFIIWRCQLQKATRHRPSYAQNRYLASRTGRSLPRVMVYRERSQSQGENQREASSRGAGDGRAGGAPQQDGTLCPPEHSVSVLSRLSSATPPPSYEGVMSDWAVKGAHQPPSTAQKLPALPPREVYPSTALHQHRKAACAPLGPSAVSQQVPQPSVADFGAGHTAHGGCGCRHLVPSPAFTLPFGQWCVWGLQEDLARAPGSELEKTRGRQRGALGSSVFDVRSFSLRFVFCKTWYISVQKGYLLKNPHCPSGTG</sequence>
<dbReference type="FunFam" id="4.10.740.10:FF:000001">
    <property type="entry name" value="vitamin K-dependent protein S"/>
    <property type="match status" value="1"/>
</dbReference>
<dbReference type="InterPro" id="IPR000294">
    <property type="entry name" value="GLA_domain"/>
</dbReference>
<organism evidence="5 6">
    <name type="scientific">Anas platyrhynchos</name>
    <name type="common">Mallard</name>
    <name type="synonym">Anas boschas</name>
    <dbReference type="NCBI Taxonomy" id="8839"/>
    <lineage>
        <taxon>Eukaryota</taxon>
        <taxon>Metazoa</taxon>
        <taxon>Chordata</taxon>
        <taxon>Craniata</taxon>
        <taxon>Vertebrata</taxon>
        <taxon>Euteleostomi</taxon>
        <taxon>Archelosauria</taxon>
        <taxon>Archosauria</taxon>
        <taxon>Dinosauria</taxon>
        <taxon>Saurischia</taxon>
        <taxon>Theropoda</taxon>
        <taxon>Coelurosauria</taxon>
        <taxon>Aves</taxon>
        <taxon>Neognathae</taxon>
        <taxon>Galloanserae</taxon>
        <taxon>Anseriformes</taxon>
        <taxon>Anatidae</taxon>
        <taxon>Anatinae</taxon>
        <taxon>Anas</taxon>
    </lineage>
</organism>
<feature type="transmembrane region" description="Helical" evidence="3">
    <location>
        <begin position="82"/>
        <end position="104"/>
    </location>
</feature>
<dbReference type="InterPro" id="IPR035972">
    <property type="entry name" value="GLA-like_dom_SF"/>
</dbReference>
<dbReference type="GO" id="GO:0005615">
    <property type="term" value="C:extracellular space"/>
    <property type="evidence" value="ECO:0007669"/>
    <property type="project" value="TreeGrafter"/>
</dbReference>
<proteinExistence type="predicted"/>
<dbReference type="Gene3D" id="4.10.740.10">
    <property type="entry name" value="Coagulation Factor IX"/>
    <property type="match status" value="1"/>
</dbReference>
<dbReference type="InterPro" id="IPR050442">
    <property type="entry name" value="Peptidase_S1_coag_factors"/>
</dbReference>
<evidence type="ECO:0000313" key="6">
    <source>
        <dbReference type="Proteomes" id="UP000694400"/>
    </source>
</evidence>
<dbReference type="Proteomes" id="UP000694400">
    <property type="component" value="Unassembled WGS sequence"/>
</dbReference>
<dbReference type="GO" id="GO:0005509">
    <property type="term" value="F:calcium ion binding"/>
    <property type="evidence" value="ECO:0007669"/>
    <property type="project" value="InterPro"/>
</dbReference>
<dbReference type="PRINTS" id="PR00001">
    <property type="entry name" value="GLABLOOD"/>
</dbReference>
<feature type="domain" description="Gla" evidence="4">
    <location>
        <begin position="19"/>
        <end position="65"/>
    </location>
</feature>
<keyword evidence="3" id="KW-0472">Membrane</keyword>
<feature type="region of interest" description="Disordered" evidence="2">
    <location>
        <begin position="140"/>
        <end position="176"/>
    </location>
</feature>